<accession>A0A561P3Z0</accession>
<proteinExistence type="predicted"/>
<dbReference type="SMART" id="SM00850">
    <property type="entry name" value="LytTR"/>
    <property type="match status" value="1"/>
</dbReference>
<keyword evidence="5" id="KW-1185">Reference proteome</keyword>
<evidence type="ECO:0000313" key="4">
    <source>
        <dbReference type="EMBL" id="TWF32817.1"/>
    </source>
</evidence>
<dbReference type="InterPro" id="IPR001789">
    <property type="entry name" value="Sig_transdc_resp-reg_receiver"/>
</dbReference>
<dbReference type="GO" id="GO:0003677">
    <property type="term" value="F:DNA binding"/>
    <property type="evidence" value="ECO:0007669"/>
    <property type="project" value="InterPro"/>
</dbReference>
<keyword evidence="1" id="KW-0597">Phosphoprotein</keyword>
<dbReference type="Pfam" id="PF00072">
    <property type="entry name" value="Response_reg"/>
    <property type="match status" value="1"/>
</dbReference>
<dbReference type="EMBL" id="VIWO01000013">
    <property type="protein sequence ID" value="TWF32817.1"/>
    <property type="molecule type" value="Genomic_DNA"/>
</dbReference>
<dbReference type="OrthoDB" id="9787344at2"/>
<dbReference type="InterPro" id="IPR007492">
    <property type="entry name" value="LytTR_DNA-bd_dom"/>
</dbReference>
<feature type="domain" description="Response regulatory" evidence="2">
    <location>
        <begin position="7"/>
        <end position="118"/>
    </location>
</feature>
<reference evidence="4 5" key="1">
    <citation type="submission" date="2019-06" db="EMBL/GenBank/DDBJ databases">
        <title>Sorghum-associated microbial communities from plants grown in Nebraska, USA.</title>
        <authorList>
            <person name="Schachtman D."/>
        </authorList>
    </citation>
    <scope>NUCLEOTIDE SEQUENCE [LARGE SCALE GENOMIC DNA]</scope>
    <source>
        <strain evidence="4 5">1209</strain>
    </source>
</reference>
<dbReference type="PANTHER" id="PTHR37299">
    <property type="entry name" value="TRANSCRIPTIONAL REGULATOR-RELATED"/>
    <property type="match status" value="1"/>
</dbReference>
<feature type="domain" description="HTH LytTR-type" evidence="3">
    <location>
        <begin position="134"/>
        <end position="195"/>
    </location>
</feature>
<dbReference type="InterPro" id="IPR011006">
    <property type="entry name" value="CheY-like_superfamily"/>
</dbReference>
<dbReference type="SMART" id="SM00448">
    <property type="entry name" value="REC"/>
    <property type="match status" value="1"/>
</dbReference>
<dbReference type="InterPro" id="IPR046947">
    <property type="entry name" value="LytR-like"/>
</dbReference>
<evidence type="ECO:0000313" key="5">
    <source>
        <dbReference type="Proteomes" id="UP000320811"/>
    </source>
</evidence>
<dbReference type="Gene3D" id="2.40.50.1020">
    <property type="entry name" value="LytTr DNA-binding domain"/>
    <property type="match status" value="1"/>
</dbReference>
<feature type="modified residue" description="4-aspartylphosphate" evidence="1">
    <location>
        <position position="58"/>
    </location>
</feature>
<comment type="caution">
    <text evidence="4">The sequence shown here is derived from an EMBL/GenBank/DDBJ whole genome shotgun (WGS) entry which is preliminary data.</text>
</comment>
<dbReference type="AlphaFoldDB" id="A0A561P3Z0"/>
<evidence type="ECO:0000259" key="2">
    <source>
        <dbReference type="PROSITE" id="PS50110"/>
    </source>
</evidence>
<dbReference type="SUPFAM" id="SSF52172">
    <property type="entry name" value="CheY-like"/>
    <property type="match status" value="1"/>
</dbReference>
<dbReference type="PROSITE" id="PS50110">
    <property type="entry name" value="RESPONSE_REGULATORY"/>
    <property type="match status" value="1"/>
</dbReference>
<dbReference type="Gene3D" id="3.40.50.2300">
    <property type="match status" value="1"/>
</dbReference>
<name>A0A561P3Z0_9BACT</name>
<dbReference type="PANTHER" id="PTHR37299:SF1">
    <property type="entry name" value="STAGE 0 SPORULATION PROTEIN A HOMOLOG"/>
    <property type="match status" value="1"/>
</dbReference>
<dbReference type="RefSeq" id="WP_145674605.1">
    <property type="nucleotide sequence ID" value="NZ_VIWO01000013.1"/>
</dbReference>
<sequence>MSNLSIRCIITDDEPLAWKGLQGYAEKTGFLDVVAICEDAVQLNTVLKQQPVDLLFLDIEMPYISGVEFLKNFPNPPRVIFTTAYERYAMQGFELDVLDYLLKPISFERFLKAANKAYDYFASQDTAEQPYVFIKTDSRLEKVLYDEILLVEALENYVAVYTTDKKMITHATLKSVVDMLPARQFIQPHKSYLVNMKGITAIEGNILHVGPHQVPVSKYQKDAVMEKIINNRLLKK</sequence>
<dbReference type="GO" id="GO:0000156">
    <property type="term" value="F:phosphorelay response regulator activity"/>
    <property type="evidence" value="ECO:0007669"/>
    <property type="project" value="InterPro"/>
</dbReference>
<protein>
    <submittedName>
        <fullName evidence="4">LytTR family two component transcriptional regulator</fullName>
    </submittedName>
</protein>
<dbReference type="PROSITE" id="PS50930">
    <property type="entry name" value="HTH_LYTTR"/>
    <property type="match status" value="1"/>
</dbReference>
<dbReference type="Proteomes" id="UP000320811">
    <property type="component" value="Unassembled WGS sequence"/>
</dbReference>
<gene>
    <name evidence="4" type="ORF">FHW36_11371</name>
</gene>
<evidence type="ECO:0000256" key="1">
    <source>
        <dbReference type="PROSITE-ProRule" id="PRU00169"/>
    </source>
</evidence>
<dbReference type="Pfam" id="PF04397">
    <property type="entry name" value="LytTR"/>
    <property type="match status" value="1"/>
</dbReference>
<evidence type="ECO:0000259" key="3">
    <source>
        <dbReference type="PROSITE" id="PS50930"/>
    </source>
</evidence>
<organism evidence="4 5">
    <name type="scientific">Chitinophaga polysaccharea</name>
    <dbReference type="NCBI Taxonomy" id="1293035"/>
    <lineage>
        <taxon>Bacteria</taxon>
        <taxon>Pseudomonadati</taxon>
        <taxon>Bacteroidota</taxon>
        <taxon>Chitinophagia</taxon>
        <taxon>Chitinophagales</taxon>
        <taxon>Chitinophagaceae</taxon>
        <taxon>Chitinophaga</taxon>
    </lineage>
</organism>